<organism evidence="1">
    <name type="scientific">Candidatus Kentrum sp. LPFa</name>
    <dbReference type="NCBI Taxonomy" id="2126335"/>
    <lineage>
        <taxon>Bacteria</taxon>
        <taxon>Pseudomonadati</taxon>
        <taxon>Pseudomonadota</taxon>
        <taxon>Gammaproteobacteria</taxon>
        <taxon>Candidatus Kentrum</taxon>
    </lineage>
</organism>
<dbReference type="EMBL" id="CAADFK010000029">
    <property type="protein sequence ID" value="VFK12046.1"/>
    <property type="molecule type" value="Genomic_DNA"/>
</dbReference>
<evidence type="ECO:0000313" key="1">
    <source>
        <dbReference type="EMBL" id="VFK12046.1"/>
    </source>
</evidence>
<gene>
    <name evidence="1" type="ORF">BECKLPF1236B_GA0070989_102913</name>
</gene>
<sequence>MATTQQKSIQIANGDKFPSIFNHATEENGRVRASVFDFTQDGAGDAGSTALLIRLPAGRVRVLSHLSTIRCSAFGAGATLDVGYAAHENFKGDAVAADPDAIADGIDVSVAAQSSLGGIGNGVESPSVLVPSRDRAVILATCQGAAIPDGATLTGVIYYVND</sequence>
<reference evidence="1" key="1">
    <citation type="submission" date="2019-02" db="EMBL/GenBank/DDBJ databases">
        <authorList>
            <person name="Gruber-Vodicka R. H."/>
            <person name="Seah K. B. B."/>
        </authorList>
    </citation>
    <scope>NUCLEOTIDE SEQUENCE</scope>
    <source>
        <strain evidence="1">BECK_S313</strain>
    </source>
</reference>
<dbReference type="AlphaFoldDB" id="A0A450W4S5"/>
<accession>A0A450W4S5</accession>
<protein>
    <submittedName>
        <fullName evidence="1">Uncharacterized protein</fullName>
    </submittedName>
</protein>
<proteinExistence type="predicted"/>
<name>A0A450W4S5_9GAMM</name>